<dbReference type="Proteomes" id="UP000185568">
    <property type="component" value="Unassembled WGS sequence"/>
</dbReference>
<name>A0A1Q8Q9B5_9BACI</name>
<gene>
    <name evidence="1" type="ORF">BTO30_00515</name>
</gene>
<proteinExistence type="predicted"/>
<comment type="caution">
    <text evidence="1">The sequence shown here is derived from an EMBL/GenBank/DDBJ whole genome shotgun (WGS) entry which is preliminary data.</text>
</comment>
<evidence type="ECO:0000313" key="1">
    <source>
        <dbReference type="EMBL" id="OLN23946.1"/>
    </source>
</evidence>
<dbReference type="RefSeq" id="WP_075396762.1">
    <property type="nucleotide sequence ID" value="NZ_MSDU01000003.1"/>
</dbReference>
<dbReference type="EMBL" id="MSDU01000003">
    <property type="protein sequence ID" value="OLN23946.1"/>
    <property type="molecule type" value="Genomic_DNA"/>
</dbReference>
<reference evidence="1 2" key="1">
    <citation type="submission" date="2016-12" db="EMBL/GenBank/DDBJ databases">
        <title>Domibacillus antri genome sequencing.</title>
        <authorList>
            <person name="Verma A."/>
            <person name="Krishnamurthi S."/>
        </authorList>
    </citation>
    <scope>NUCLEOTIDE SEQUENCE [LARGE SCALE GENOMIC DNA]</scope>
    <source>
        <strain evidence="1 2">XD80</strain>
    </source>
</reference>
<organism evidence="1 2">
    <name type="scientific">Domibacillus antri</name>
    <dbReference type="NCBI Taxonomy" id="1714264"/>
    <lineage>
        <taxon>Bacteria</taxon>
        <taxon>Bacillati</taxon>
        <taxon>Bacillota</taxon>
        <taxon>Bacilli</taxon>
        <taxon>Bacillales</taxon>
        <taxon>Bacillaceae</taxon>
        <taxon>Domibacillus</taxon>
    </lineage>
</organism>
<evidence type="ECO:0008006" key="3">
    <source>
        <dbReference type="Google" id="ProtNLM"/>
    </source>
</evidence>
<evidence type="ECO:0000313" key="2">
    <source>
        <dbReference type="Proteomes" id="UP000185568"/>
    </source>
</evidence>
<dbReference type="AlphaFoldDB" id="A0A1Q8Q9B5"/>
<sequence length="100" mass="11725">MKKIGTVLLILFTFIGIGFSYIQYKKSNVEESVIKYLTTEKNISKRDIISSEPFIANLQGDKKWMVSIKLKDDEKTYYYYKNKNEVVLESYVENGVEHVQ</sequence>
<protein>
    <recommendedName>
        <fullName evidence="3">DUF3139 domain-containing protein</fullName>
    </recommendedName>
</protein>
<keyword evidence="2" id="KW-1185">Reference proteome</keyword>
<accession>A0A1Q8Q9B5</accession>
<dbReference type="OrthoDB" id="2455568at2"/>